<dbReference type="Gramene" id="OGLUM06G29010.2">
    <property type="protein sequence ID" value="OGLUM06G29010.2"/>
    <property type="gene ID" value="OGLUM06G29010"/>
</dbReference>
<keyword evidence="8 11" id="KW-0413">Isomerase</keyword>
<comment type="similarity">
    <text evidence="3 11">Belongs to the pseudouridine synthase RluA family.</text>
</comment>
<dbReference type="FunFam" id="3.10.290.10:FF:000024">
    <property type="entry name" value="RNA pseudouridine synthase 2 chloroplastic"/>
    <property type="match status" value="1"/>
</dbReference>
<evidence type="ECO:0000256" key="2">
    <source>
        <dbReference type="ARBA" id="ARBA00004229"/>
    </source>
</evidence>
<evidence type="ECO:0000256" key="3">
    <source>
        <dbReference type="ARBA" id="ARBA00010876"/>
    </source>
</evidence>
<dbReference type="InterPro" id="IPR006145">
    <property type="entry name" value="PsdUridine_synth_RsuA/RluA"/>
</dbReference>
<dbReference type="PROSITE" id="PS01129">
    <property type="entry name" value="PSI_RLU"/>
    <property type="match status" value="1"/>
</dbReference>
<dbReference type="GO" id="GO:0009507">
    <property type="term" value="C:chloroplast"/>
    <property type="evidence" value="ECO:0007669"/>
    <property type="project" value="UniProtKB-SubCell"/>
</dbReference>
<evidence type="ECO:0000256" key="9">
    <source>
        <dbReference type="PIRSR" id="PIRSR606225-1"/>
    </source>
</evidence>
<comment type="subcellular location">
    <subcellularLocation>
        <location evidence="2">Plastid</location>
        <location evidence="2">Chloroplast</location>
    </subcellularLocation>
</comment>
<evidence type="ECO:0000313" key="15">
    <source>
        <dbReference type="Proteomes" id="UP000026961"/>
    </source>
</evidence>
<dbReference type="EC" id="5.4.99.-" evidence="11"/>
<evidence type="ECO:0000256" key="10">
    <source>
        <dbReference type="PROSITE-ProRule" id="PRU00182"/>
    </source>
</evidence>
<feature type="domain" description="RNA-binding S4" evidence="13">
    <location>
        <begin position="72"/>
        <end position="139"/>
    </location>
</feature>
<protein>
    <recommendedName>
        <fullName evidence="11">Pseudouridine synthase</fullName>
        <ecNumber evidence="11">5.4.99.-</ecNumber>
    </recommendedName>
</protein>
<dbReference type="AlphaFoldDB" id="A0A0E0AEE8"/>
<keyword evidence="6 10" id="KW-0694">RNA-binding</keyword>
<dbReference type="PANTHER" id="PTHR21600">
    <property type="entry name" value="MITOCHONDRIAL RNA PSEUDOURIDINE SYNTHASE"/>
    <property type="match status" value="1"/>
</dbReference>
<comment type="catalytic activity">
    <reaction evidence="1 11">
        <text>a uridine in RNA = a pseudouridine in RNA</text>
        <dbReference type="Rhea" id="RHEA:48348"/>
        <dbReference type="Rhea" id="RHEA-COMP:12068"/>
        <dbReference type="Rhea" id="RHEA-COMP:12069"/>
        <dbReference type="ChEBI" id="CHEBI:65314"/>
        <dbReference type="ChEBI" id="CHEBI:65315"/>
    </reaction>
</comment>
<dbReference type="InterPro" id="IPR050188">
    <property type="entry name" value="RluA_PseudoU_synthase"/>
</dbReference>
<dbReference type="CDD" id="cd02869">
    <property type="entry name" value="PseudoU_synth_RluA_like"/>
    <property type="match status" value="1"/>
</dbReference>
<keyword evidence="4" id="KW-0150">Chloroplast</keyword>
<feature type="active site" evidence="9">
    <location>
        <position position="191"/>
    </location>
</feature>
<evidence type="ECO:0000313" key="14">
    <source>
        <dbReference type="EnsemblPlants" id="OGLUM06G29010.2"/>
    </source>
</evidence>
<dbReference type="Gene3D" id="3.10.290.10">
    <property type="entry name" value="RNA-binding S4 domain"/>
    <property type="match status" value="1"/>
</dbReference>
<sequence length="401" mass="43176">MATTAAASPPAIATALSALLRRQRRRSSRCVGASHARCLAADANAEAVAPSRRGGHGGTRLEEAVPAGEGRSRIDAWISARLGGGGVSRARIQASIRAGLVVVNGRPVSKVSHMVKGGDIVSCTVSELQPLRAEPEDIPLDIVYEDDHLLVVNKPAHMMMILMCLTSINLLLANSEVREALVRPGIVHRLDKGTSGLLVVAKDEHSHAQLAEQFKLHTIRRVYISLTCGAPNPNSGRIEVPIARDPNNRIRMIATPGSGHRYARHAASRYKVREVFAGGGSALVEWRLETGRTHQIRAHAKYLGIPLLGDETYGGTKSMALSLLRPRTPSRYHCDLSNMISKIDRPCLHAALLGFKHPHSGKILEFSCPPPDDFTEVLNELHQVTLASNGNSGGGVARICD</sequence>
<dbReference type="PROSITE" id="PS50889">
    <property type="entry name" value="S4"/>
    <property type="match status" value="1"/>
</dbReference>
<dbReference type="GO" id="GO:0009982">
    <property type="term" value="F:pseudouridine synthase activity"/>
    <property type="evidence" value="ECO:0007669"/>
    <property type="project" value="InterPro"/>
</dbReference>
<dbReference type="Pfam" id="PF00849">
    <property type="entry name" value="PseudoU_synth_2"/>
    <property type="match status" value="1"/>
</dbReference>
<evidence type="ECO:0000256" key="11">
    <source>
        <dbReference type="RuleBase" id="RU362028"/>
    </source>
</evidence>
<keyword evidence="15" id="KW-1185">Reference proteome</keyword>
<accession>A0A0E0AEE8</accession>
<evidence type="ECO:0000256" key="6">
    <source>
        <dbReference type="ARBA" id="ARBA00022884"/>
    </source>
</evidence>
<comment type="function">
    <text evidence="11">Responsible for synthesis of pseudouridine from uracil.</text>
</comment>
<dbReference type="InterPro" id="IPR002942">
    <property type="entry name" value="S4_RNA-bd"/>
</dbReference>
<reference evidence="14" key="2">
    <citation type="submission" date="2018-05" db="EMBL/GenBank/DDBJ databases">
        <title>OgluRS3 (Oryza glumaepatula Reference Sequence Version 3).</title>
        <authorList>
            <person name="Zhang J."/>
            <person name="Kudrna D."/>
            <person name="Lee S."/>
            <person name="Talag J."/>
            <person name="Welchert J."/>
            <person name="Wing R.A."/>
        </authorList>
    </citation>
    <scope>NUCLEOTIDE SEQUENCE [LARGE SCALE GENOMIC DNA]</scope>
</reference>
<proteinExistence type="inferred from homology"/>
<dbReference type="GO" id="GO:0003723">
    <property type="term" value="F:RNA binding"/>
    <property type="evidence" value="ECO:0007669"/>
    <property type="project" value="UniProtKB-KW"/>
</dbReference>
<dbReference type="EnsemblPlants" id="OGLUM06G29010.2">
    <property type="protein sequence ID" value="OGLUM06G29010.2"/>
    <property type="gene ID" value="OGLUM06G29010"/>
</dbReference>
<dbReference type="GO" id="GO:0000455">
    <property type="term" value="P:enzyme-directed rRNA pseudouridine synthesis"/>
    <property type="evidence" value="ECO:0007669"/>
    <property type="project" value="TreeGrafter"/>
</dbReference>
<dbReference type="InterPro" id="IPR020103">
    <property type="entry name" value="PsdUridine_synth_cat_dom_sf"/>
</dbReference>
<dbReference type="Pfam" id="PF01479">
    <property type="entry name" value="S4"/>
    <property type="match status" value="1"/>
</dbReference>
<dbReference type="PANTHER" id="PTHR21600:SF87">
    <property type="entry name" value="RNA PSEUDOURIDYLATE SYNTHASE DOMAIN-CONTAINING PROTEIN 1"/>
    <property type="match status" value="1"/>
</dbReference>
<evidence type="ECO:0000259" key="13">
    <source>
        <dbReference type="SMART" id="SM00363"/>
    </source>
</evidence>
<dbReference type="InterPro" id="IPR006224">
    <property type="entry name" value="PsdUridine_synth_RluA-like_CS"/>
</dbReference>
<organism evidence="14">
    <name type="scientific">Oryza glumipatula</name>
    <dbReference type="NCBI Taxonomy" id="40148"/>
    <lineage>
        <taxon>Eukaryota</taxon>
        <taxon>Viridiplantae</taxon>
        <taxon>Streptophyta</taxon>
        <taxon>Embryophyta</taxon>
        <taxon>Tracheophyta</taxon>
        <taxon>Spermatophyta</taxon>
        <taxon>Magnoliopsida</taxon>
        <taxon>Liliopsida</taxon>
        <taxon>Poales</taxon>
        <taxon>Poaceae</taxon>
        <taxon>BOP clade</taxon>
        <taxon>Oryzoideae</taxon>
        <taxon>Oryzeae</taxon>
        <taxon>Oryzinae</taxon>
        <taxon>Oryza</taxon>
    </lineage>
</organism>
<evidence type="ECO:0000256" key="8">
    <source>
        <dbReference type="ARBA" id="ARBA00023235"/>
    </source>
</evidence>
<feature type="region of interest" description="Disordered" evidence="12">
    <location>
        <begin position="45"/>
        <end position="66"/>
    </location>
</feature>
<dbReference type="NCBIfam" id="TIGR00005">
    <property type="entry name" value="rluA_subfam"/>
    <property type="match status" value="1"/>
</dbReference>
<reference evidence="14" key="1">
    <citation type="submission" date="2015-04" db="UniProtKB">
        <authorList>
            <consortium name="EnsemblPlants"/>
        </authorList>
    </citation>
    <scope>IDENTIFICATION</scope>
</reference>
<evidence type="ECO:0000256" key="5">
    <source>
        <dbReference type="ARBA" id="ARBA00022640"/>
    </source>
</evidence>
<dbReference type="Gene3D" id="3.30.2350.10">
    <property type="entry name" value="Pseudouridine synthase"/>
    <property type="match status" value="1"/>
</dbReference>
<dbReference type="SUPFAM" id="SSF55174">
    <property type="entry name" value="Alpha-L RNA-binding motif"/>
    <property type="match status" value="1"/>
</dbReference>
<evidence type="ECO:0000256" key="12">
    <source>
        <dbReference type="SAM" id="MobiDB-lite"/>
    </source>
</evidence>
<dbReference type="SUPFAM" id="SSF55120">
    <property type="entry name" value="Pseudouridine synthase"/>
    <property type="match status" value="1"/>
</dbReference>
<evidence type="ECO:0000256" key="1">
    <source>
        <dbReference type="ARBA" id="ARBA00000073"/>
    </source>
</evidence>
<dbReference type="InterPro" id="IPR006225">
    <property type="entry name" value="PsdUridine_synth_RluC/D"/>
</dbReference>
<keyword evidence="5" id="KW-0934">Plastid</keyword>
<dbReference type="SMART" id="SM00363">
    <property type="entry name" value="S4"/>
    <property type="match status" value="1"/>
</dbReference>
<evidence type="ECO:0000256" key="7">
    <source>
        <dbReference type="ARBA" id="ARBA00022946"/>
    </source>
</evidence>
<keyword evidence="7" id="KW-0809">Transit peptide</keyword>
<dbReference type="Proteomes" id="UP000026961">
    <property type="component" value="Chromosome 6"/>
</dbReference>
<evidence type="ECO:0000256" key="4">
    <source>
        <dbReference type="ARBA" id="ARBA00022528"/>
    </source>
</evidence>
<dbReference type="InterPro" id="IPR036986">
    <property type="entry name" value="S4_RNA-bd_sf"/>
</dbReference>
<dbReference type="CDD" id="cd00165">
    <property type="entry name" value="S4"/>
    <property type="match status" value="1"/>
</dbReference>
<name>A0A0E0AEE8_9ORYZ</name>